<feature type="domain" description="Pentraxin (PTX)" evidence="7">
    <location>
        <begin position="1"/>
        <end position="104"/>
    </location>
</feature>
<accession>A0A9W9Z9I7</accession>
<evidence type="ECO:0000256" key="6">
    <source>
        <dbReference type="PROSITE-ProRule" id="PRU01172"/>
    </source>
</evidence>
<dbReference type="PRINTS" id="PR00895">
    <property type="entry name" value="PENTAXIN"/>
</dbReference>
<evidence type="ECO:0000256" key="4">
    <source>
        <dbReference type="ARBA" id="ARBA00023157"/>
    </source>
</evidence>
<dbReference type="InterPro" id="IPR013320">
    <property type="entry name" value="ConA-like_dom_sf"/>
</dbReference>
<keyword evidence="3" id="KW-0106">Calcium</keyword>
<dbReference type="Gene3D" id="2.60.120.200">
    <property type="match status" value="1"/>
</dbReference>
<keyword evidence="5" id="KW-0325">Glycoprotein</keyword>
<dbReference type="PANTHER" id="PTHR19277">
    <property type="entry name" value="PENTRAXIN"/>
    <property type="match status" value="1"/>
</dbReference>
<sequence>MDAQLQCDPFNGLLTLVLMMGQWHHICFTWSGDNGYYEFFKDGVSVGSGSGFYKGGHITSGGPTMIGQDQDTVGGGFDAAQAFVGDVAQVNVWDTVLSESDIKA</sequence>
<dbReference type="SUPFAM" id="SSF49899">
    <property type="entry name" value="Concanavalin A-like lectins/glucanases"/>
    <property type="match status" value="1"/>
</dbReference>
<evidence type="ECO:0000259" key="7">
    <source>
        <dbReference type="PROSITE" id="PS51828"/>
    </source>
</evidence>
<evidence type="ECO:0000313" key="8">
    <source>
        <dbReference type="EMBL" id="KAJ7377522.1"/>
    </source>
</evidence>
<dbReference type="PANTHER" id="PTHR19277:SF125">
    <property type="entry name" value="B6"/>
    <property type="match status" value="1"/>
</dbReference>
<evidence type="ECO:0000256" key="1">
    <source>
        <dbReference type="ARBA" id="ARBA00001913"/>
    </source>
</evidence>
<evidence type="ECO:0000256" key="5">
    <source>
        <dbReference type="ARBA" id="ARBA00023180"/>
    </source>
</evidence>
<keyword evidence="4" id="KW-1015">Disulfide bond</keyword>
<dbReference type="Pfam" id="PF00354">
    <property type="entry name" value="Pentaxin"/>
    <property type="match status" value="1"/>
</dbReference>
<proteinExistence type="predicted"/>
<dbReference type="InterPro" id="IPR051360">
    <property type="entry name" value="Neuronal_Pentraxin_Related"/>
</dbReference>
<dbReference type="GO" id="GO:0046872">
    <property type="term" value="F:metal ion binding"/>
    <property type="evidence" value="ECO:0007669"/>
    <property type="project" value="UniProtKB-KW"/>
</dbReference>
<evidence type="ECO:0000256" key="2">
    <source>
        <dbReference type="ARBA" id="ARBA00022723"/>
    </source>
</evidence>
<comment type="caution">
    <text evidence="8">The sequence shown here is derived from an EMBL/GenBank/DDBJ whole genome shotgun (WGS) entry which is preliminary data.</text>
</comment>
<dbReference type="PROSITE" id="PS51828">
    <property type="entry name" value="PTX_2"/>
    <property type="match status" value="1"/>
</dbReference>
<dbReference type="InterPro" id="IPR001759">
    <property type="entry name" value="PTX_dom"/>
</dbReference>
<dbReference type="Proteomes" id="UP001163046">
    <property type="component" value="Unassembled WGS sequence"/>
</dbReference>
<name>A0A9W9Z9I7_9CNID</name>
<dbReference type="EMBL" id="MU826377">
    <property type="protein sequence ID" value="KAJ7377522.1"/>
    <property type="molecule type" value="Genomic_DNA"/>
</dbReference>
<evidence type="ECO:0000313" key="9">
    <source>
        <dbReference type="Proteomes" id="UP001163046"/>
    </source>
</evidence>
<dbReference type="OrthoDB" id="5978051at2759"/>
<keyword evidence="9" id="KW-1185">Reference proteome</keyword>
<reference evidence="8" key="1">
    <citation type="submission" date="2023-01" db="EMBL/GenBank/DDBJ databases">
        <title>Genome assembly of the deep-sea coral Lophelia pertusa.</title>
        <authorList>
            <person name="Herrera S."/>
            <person name="Cordes E."/>
        </authorList>
    </citation>
    <scope>NUCLEOTIDE SEQUENCE</scope>
    <source>
        <strain evidence="8">USNM1676648</strain>
        <tissue evidence="8">Polyp</tissue>
    </source>
</reference>
<dbReference type="AlphaFoldDB" id="A0A9W9Z9I7"/>
<evidence type="ECO:0000256" key="3">
    <source>
        <dbReference type="ARBA" id="ARBA00022837"/>
    </source>
</evidence>
<comment type="cofactor">
    <cofactor evidence="1">
        <name>Ca(2+)</name>
        <dbReference type="ChEBI" id="CHEBI:29108"/>
    </cofactor>
</comment>
<keyword evidence="2" id="KW-0479">Metal-binding</keyword>
<organism evidence="8 9">
    <name type="scientific">Desmophyllum pertusum</name>
    <dbReference type="NCBI Taxonomy" id="174260"/>
    <lineage>
        <taxon>Eukaryota</taxon>
        <taxon>Metazoa</taxon>
        <taxon>Cnidaria</taxon>
        <taxon>Anthozoa</taxon>
        <taxon>Hexacorallia</taxon>
        <taxon>Scleractinia</taxon>
        <taxon>Caryophylliina</taxon>
        <taxon>Caryophylliidae</taxon>
        <taxon>Desmophyllum</taxon>
    </lineage>
</organism>
<gene>
    <name evidence="8" type="primary">NPTX1_10</name>
    <name evidence="8" type="ORF">OS493_028505</name>
</gene>
<comment type="caution">
    <text evidence="6">Lacks conserved residue(s) required for the propagation of feature annotation.</text>
</comment>
<protein>
    <submittedName>
        <fullName evidence="8">Neuronal pentraxin-1</fullName>
    </submittedName>
</protein>